<dbReference type="RefSeq" id="WP_187996493.1">
    <property type="nucleotide sequence ID" value="NZ_JACEXG010000003.1"/>
</dbReference>
<evidence type="ECO:0000256" key="5">
    <source>
        <dbReference type="ARBA" id="ARBA00022598"/>
    </source>
</evidence>
<comment type="pathway">
    <text evidence="2 14">Cell wall biogenesis; peptidoglycan biosynthesis.</text>
</comment>
<feature type="domain" description="Mur ligase central" evidence="17">
    <location>
        <begin position="105"/>
        <end position="288"/>
    </location>
</feature>
<evidence type="ECO:0000256" key="4">
    <source>
        <dbReference type="ARBA" id="ARBA00022490"/>
    </source>
</evidence>
<keyword evidence="19" id="KW-1185">Reference proteome</keyword>
<evidence type="ECO:0000259" key="17">
    <source>
        <dbReference type="Pfam" id="PF08245"/>
    </source>
</evidence>
<proteinExistence type="inferred from homology"/>
<evidence type="ECO:0000313" key="19">
    <source>
        <dbReference type="Proteomes" id="UP000705983"/>
    </source>
</evidence>
<dbReference type="InterPro" id="IPR036565">
    <property type="entry name" value="Mur-like_cat_sf"/>
</dbReference>
<feature type="domain" description="Mur ligase N-terminal catalytic" evidence="15">
    <location>
        <begin position="3"/>
        <end position="97"/>
    </location>
</feature>
<comment type="similarity">
    <text evidence="14">Belongs to the MurCDEF family.</text>
</comment>
<dbReference type="Pfam" id="PF02875">
    <property type="entry name" value="Mur_ligase_C"/>
    <property type="match status" value="1"/>
</dbReference>
<keyword evidence="9 14" id="KW-0133">Cell shape</keyword>
<accession>A0ABS2TH94</accession>
<dbReference type="InterPro" id="IPR004101">
    <property type="entry name" value="Mur_ligase_C"/>
</dbReference>
<keyword evidence="4 14" id="KW-0963">Cytoplasm</keyword>
<evidence type="ECO:0000259" key="16">
    <source>
        <dbReference type="Pfam" id="PF02875"/>
    </source>
</evidence>
<evidence type="ECO:0000256" key="13">
    <source>
        <dbReference type="ARBA" id="ARBA00047833"/>
    </source>
</evidence>
<feature type="binding site" evidence="14">
    <location>
        <begin position="107"/>
        <end position="113"/>
    </location>
    <ligand>
        <name>ATP</name>
        <dbReference type="ChEBI" id="CHEBI:30616"/>
    </ligand>
</feature>
<dbReference type="PANTHER" id="PTHR43445">
    <property type="entry name" value="UDP-N-ACETYLMURAMATE--L-ALANINE LIGASE-RELATED"/>
    <property type="match status" value="1"/>
</dbReference>
<organism evidence="18 19">
    <name type="scientific">Flaviflexus equikiangi</name>
    <dbReference type="NCBI Taxonomy" id="2758573"/>
    <lineage>
        <taxon>Bacteria</taxon>
        <taxon>Bacillati</taxon>
        <taxon>Actinomycetota</taxon>
        <taxon>Actinomycetes</taxon>
        <taxon>Actinomycetales</taxon>
        <taxon>Actinomycetaceae</taxon>
        <taxon>Flaviflexus</taxon>
    </lineage>
</organism>
<keyword evidence="12 14" id="KW-0961">Cell wall biogenesis/degradation</keyword>
<dbReference type="InterPro" id="IPR005758">
    <property type="entry name" value="UDP-N-AcMur_Ala_ligase_MurC"/>
</dbReference>
<comment type="caution">
    <text evidence="18">The sequence shown here is derived from an EMBL/GenBank/DDBJ whole genome shotgun (WGS) entry which is preliminary data.</text>
</comment>
<gene>
    <name evidence="14" type="primary">murC</name>
    <name evidence="18" type="ORF">JVW63_05530</name>
</gene>
<keyword evidence="10 14" id="KW-0573">Peptidoglycan synthesis</keyword>
<reference evidence="19" key="1">
    <citation type="submission" date="2021-02" db="EMBL/GenBank/DDBJ databases">
        <title>Leucobacter sp. CX169.</title>
        <authorList>
            <person name="Cheng Y."/>
        </authorList>
    </citation>
    <scope>NUCLEOTIDE SEQUENCE [LARGE SCALE GENOMIC DNA]</scope>
    <source>
        <strain evidence="19">JY899</strain>
    </source>
</reference>
<keyword evidence="8 14" id="KW-0067">ATP-binding</keyword>
<dbReference type="SUPFAM" id="SSF53244">
    <property type="entry name" value="MurD-like peptide ligases, peptide-binding domain"/>
    <property type="match status" value="1"/>
</dbReference>
<dbReference type="InterPro" id="IPR000713">
    <property type="entry name" value="Mur_ligase_N"/>
</dbReference>
<dbReference type="Proteomes" id="UP000705983">
    <property type="component" value="Unassembled WGS sequence"/>
</dbReference>
<protein>
    <recommendedName>
        <fullName evidence="3 14">UDP-N-acetylmuramate--L-alanine ligase</fullName>
        <ecNumber evidence="3 14">6.3.2.8</ecNumber>
    </recommendedName>
    <alternativeName>
        <fullName evidence="14">UDP-N-acetylmuramoyl-L-alanine synthetase</fullName>
    </alternativeName>
</protein>
<dbReference type="EC" id="6.3.2.8" evidence="3 14"/>
<dbReference type="InterPro" id="IPR050061">
    <property type="entry name" value="MurCDEF_pg_biosynth"/>
</dbReference>
<evidence type="ECO:0000256" key="12">
    <source>
        <dbReference type="ARBA" id="ARBA00023316"/>
    </source>
</evidence>
<comment type="catalytic activity">
    <reaction evidence="13 14">
        <text>UDP-N-acetyl-alpha-D-muramate + L-alanine + ATP = UDP-N-acetyl-alpha-D-muramoyl-L-alanine + ADP + phosphate + H(+)</text>
        <dbReference type="Rhea" id="RHEA:23372"/>
        <dbReference type="ChEBI" id="CHEBI:15378"/>
        <dbReference type="ChEBI" id="CHEBI:30616"/>
        <dbReference type="ChEBI" id="CHEBI:43474"/>
        <dbReference type="ChEBI" id="CHEBI:57972"/>
        <dbReference type="ChEBI" id="CHEBI:70757"/>
        <dbReference type="ChEBI" id="CHEBI:83898"/>
        <dbReference type="ChEBI" id="CHEBI:456216"/>
        <dbReference type="EC" id="6.3.2.8"/>
    </reaction>
</comment>
<evidence type="ECO:0000313" key="18">
    <source>
        <dbReference type="EMBL" id="MBM9433157.1"/>
    </source>
</evidence>
<evidence type="ECO:0000256" key="1">
    <source>
        <dbReference type="ARBA" id="ARBA00004496"/>
    </source>
</evidence>
<evidence type="ECO:0000256" key="9">
    <source>
        <dbReference type="ARBA" id="ARBA00022960"/>
    </source>
</evidence>
<evidence type="ECO:0000259" key="15">
    <source>
        <dbReference type="Pfam" id="PF01225"/>
    </source>
</evidence>
<evidence type="ECO:0000256" key="11">
    <source>
        <dbReference type="ARBA" id="ARBA00023306"/>
    </source>
</evidence>
<dbReference type="Gene3D" id="3.90.190.20">
    <property type="entry name" value="Mur ligase, C-terminal domain"/>
    <property type="match status" value="1"/>
</dbReference>
<sequence>MTFHFIGVGGVGMAAVAELLAARGLSVTGSDRAASPNTARLEQAGVTVYVGHDAGHVDPEATIVVSSAIKDSNPELAIARARGQRILHRSEALALAATGLDFVAVAGAHGKTTTSGMLAVALTWAGEDPSYAVGSTLPGGASGARLGDGNAFIAEADESDGSFLNYTPSIEIVTNVEPDHLDHYGDVEAFEQAFVEFAERRVPGGLLIACGDDDGARRLVSAAGGRTWSYGTDGLVPGVEAHVAVTITGPASATLVLVRDGRDMARADLSLAVSGEHMLRNAAAAWAAGLELGVDPGLMAQALGTFTGTGRRFEHKGTIGGVEVIDDYAHHPTEVAATLRAAREQVDGRVLVIFQPHLYSRTKNFAEQFAKALDLADSVVVTGVYGAREEPMPGVDGDLIADRMVRGQFVADMHEAAAMISAEARPGDLIMTMGAGSVTTLTSEILAAL</sequence>
<dbReference type="NCBIfam" id="TIGR01082">
    <property type="entry name" value="murC"/>
    <property type="match status" value="1"/>
</dbReference>
<keyword evidence="6 14" id="KW-0132">Cell division</keyword>
<evidence type="ECO:0000256" key="6">
    <source>
        <dbReference type="ARBA" id="ARBA00022618"/>
    </source>
</evidence>
<keyword evidence="5 14" id="KW-0436">Ligase</keyword>
<comment type="subcellular location">
    <subcellularLocation>
        <location evidence="1 14">Cytoplasm</location>
    </subcellularLocation>
</comment>
<dbReference type="SUPFAM" id="SSF53623">
    <property type="entry name" value="MurD-like peptide ligases, catalytic domain"/>
    <property type="match status" value="1"/>
</dbReference>
<dbReference type="SUPFAM" id="SSF51984">
    <property type="entry name" value="MurCD N-terminal domain"/>
    <property type="match status" value="1"/>
</dbReference>
<dbReference type="GO" id="GO:0008763">
    <property type="term" value="F:UDP-N-acetylmuramate-L-alanine ligase activity"/>
    <property type="evidence" value="ECO:0007669"/>
    <property type="project" value="UniProtKB-EC"/>
</dbReference>
<evidence type="ECO:0000256" key="2">
    <source>
        <dbReference type="ARBA" id="ARBA00004752"/>
    </source>
</evidence>
<evidence type="ECO:0000256" key="7">
    <source>
        <dbReference type="ARBA" id="ARBA00022741"/>
    </source>
</evidence>
<dbReference type="EMBL" id="JAFFJS010000003">
    <property type="protein sequence ID" value="MBM9433157.1"/>
    <property type="molecule type" value="Genomic_DNA"/>
</dbReference>
<comment type="function">
    <text evidence="14">Cell wall formation.</text>
</comment>
<dbReference type="Gene3D" id="3.40.1190.10">
    <property type="entry name" value="Mur-like, catalytic domain"/>
    <property type="match status" value="1"/>
</dbReference>
<dbReference type="Pfam" id="PF01225">
    <property type="entry name" value="Mur_ligase"/>
    <property type="match status" value="1"/>
</dbReference>
<feature type="domain" description="Mur ligase C-terminal" evidence="16">
    <location>
        <begin position="311"/>
        <end position="436"/>
    </location>
</feature>
<evidence type="ECO:0000256" key="10">
    <source>
        <dbReference type="ARBA" id="ARBA00022984"/>
    </source>
</evidence>
<evidence type="ECO:0000256" key="3">
    <source>
        <dbReference type="ARBA" id="ARBA00012211"/>
    </source>
</evidence>
<dbReference type="Pfam" id="PF08245">
    <property type="entry name" value="Mur_ligase_M"/>
    <property type="match status" value="1"/>
</dbReference>
<dbReference type="PANTHER" id="PTHR43445:SF3">
    <property type="entry name" value="UDP-N-ACETYLMURAMATE--L-ALANINE LIGASE"/>
    <property type="match status" value="1"/>
</dbReference>
<evidence type="ECO:0000256" key="14">
    <source>
        <dbReference type="HAMAP-Rule" id="MF_00046"/>
    </source>
</evidence>
<dbReference type="Gene3D" id="3.40.50.720">
    <property type="entry name" value="NAD(P)-binding Rossmann-like Domain"/>
    <property type="match status" value="1"/>
</dbReference>
<dbReference type="InterPro" id="IPR013221">
    <property type="entry name" value="Mur_ligase_cen"/>
</dbReference>
<dbReference type="HAMAP" id="MF_00046">
    <property type="entry name" value="MurC"/>
    <property type="match status" value="1"/>
</dbReference>
<keyword evidence="11 14" id="KW-0131">Cell cycle</keyword>
<keyword evidence="7 14" id="KW-0547">Nucleotide-binding</keyword>
<evidence type="ECO:0000256" key="8">
    <source>
        <dbReference type="ARBA" id="ARBA00022840"/>
    </source>
</evidence>
<name>A0ABS2TH94_9ACTO</name>
<dbReference type="InterPro" id="IPR036615">
    <property type="entry name" value="Mur_ligase_C_dom_sf"/>
</dbReference>